<dbReference type="EMBL" id="CP013099">
    <property type="protein sequence ID" value="ALP54697.1"/>
    <property type="molecule type" value="Genomic_DNA"/>
</dbReference>
<dbReference type="Proteomes" id="UP000055136">
    <property type="component" value="Chromosome"/>
</dbReference>
<name>A0A0S2THN8_9GAMM</name>
<reference evidence="1" key="1">
    <citation type="submission" date="2015-10" db="EMBL/GenBank/DDBJ databases">
        <title>Description of Candidatus Tenderia electrophaga gen. nov, sp. nov., an Uncultivated Electroautotroph from a Biocathode Enrichment.</title>
        <authorList>
            <person name="Eddie B.J."/>
            <person name="Malanoski A.P."/>
            <person name="Wang Z."/>
            <person name="Hall R.J."/>
            <person name="Oh S.D."/>
            <person name="Heiner C."/>
            <person name="Lin B."/>
            <person name="Strycharz-Glaven S.M."/>
        </authorList>
    </citation>
    <scope>NUCLEOTIDE SEQUENCE [LARGE SCALE GENOMIC DNA]</scope>
    <source>
        <strain evidence="1">NRL1</strain>
    </source>
</reference>
<dbReference type="AlphaFoldDB" id="A0A0S2THN8"/>
<sequence length="75" mass="8485">MASRKLHVILHISADEYLKFYSGAASTVVATTRNGLSIEFPAHILRPYVRHDGIHGEFVIEFDDNNKFVAIDKLQ</sequence>
<dbReference type="InterPro" id="IPR021363">
    <property type="entry name" value="DUF2835"/>
</dbReference>
<evidence type="ECO:0008006" key="3">
    <source>
        <dbReference type="Google" id="ProtNLM"/>
    </source>
</evidence>
<protein>
    <recommendedName>
        <fullName evidence="3">Topoisomerase II</fullName>
    </recommendedName>
</protein>
<evidence type="ECO:0000313" key="1">
    <source>
        <dbReference type="EMBL" id="ALP54697.1"/>
    </source>
</evidence>
<proteinExistence type="predicted"/>
<dbReference type="Pfam" id="PF11197">
    <property type="entry name" value="DUF2835"/>
    <property type="match status" value="1"/>
</dbReference>
<organism evidence="1 2">
    <name type="scientific">Candidatus Tenderia electrophaga</name>
    <dbReference type="NCBI Taxonomy" id="1748243"/>
    <lineage>
        <taxon>Bacteria</taxon>
        <taxon>Pseudomonadati</taxon>
        <taxon>Pseudomonadota</taxon>
        <taxon>Gammaproteobacteria</taxon>
        <taxon>Candidatus Tenderiales</taxon>
        <taxon>Candidatus Tenderiaceae</taxon>
        <taxon>Candidatus Tenderia</taxon>
    </lineage>
</organism>
<keyword evidence="2" id="KW-1185">Reference proteome</keyword>
<dbReference type="STRING" id="1748243.Tel_01940"/>
<dbReference type="KEGG" id="tee:Tel_01940"/>
<gene>
    <name evidence="1" type="ORF">Tel_01940</name>
</gene>
<evidence type="ECO:0000313" key="2">
    <source>
        <dbReference type="Proteomes" id="UP000055136"/>
    </source>
</evidence>
<accession>A0A0S2THN8</accession>